<dbReference type="AlphaFoldDB" id="A0AA40CX69"/>
<accession>A0AA40CX69</accession>
<gene>
    <name evidence="2" type="ORF">B0T16DRAFT_406219</name>
</gene>
<organism evidence="2 3">
    <name type="scientific">Cercophora newfieldiana</name>
    <dbReference type="NCBI Taxonomy" id="92897"/>
    <lineage>
        <taxon>Eukaryota</taxon>
        <taxon>Fungi</taxon>
        <taxon>Dikarya</taxon>
        <taxon>Ascomycota</taxon>
        <taxon>Pezizomycotina</taxon>
        <taxon>Sordariomycetes</taxon>
        <taxon>Sordariomycetidae</taxon>
        <taxon>Sordariales</taxon>
        <taxon>Lasiosphaeriaceae</taxon>
        <taxon>Cercophora</taxon>
    </lineage>
</organism>
<proteinExistence type="predicted"/>
<dbReference type="EMBL" id="JAULSV010000002">
    <property type="protein sequence ID" value="KAK0652459.1"/>
    <property type="molecule type" value="Genomic_DNA"/>
</dbReference>
<keyword evidence="1" id="KW-0732">Signal</keyword>
<feature type="chain" id="PRO_5041331636" description="Secreted protein" evidence="1">
    <location>
        <begin position="18"/>
        <end position="165"/>
    </location>
</feature>
<dbReference type="Proteomes" id="UP001174936">
    <property type="component" value="Unassembled WGS sequence"/>
</dbReference>
<evidence type="ECO:0000313" key="2">
    <source>
        <dbReference type="EMBL" id="KAK0652459.1"/>
    </source>
</evidence>
<evidence type="ECO:0000313" key="3">
    <source>
        <dbReference type="Proteomes" id="UP001174936"/>
    </source>
</evidence>
<keyword evidence="3" id="KW-1185">Reference proteome</keyword>
<feature type="signal peptide" evidence="1">
    <location>
        <begin position="1"/>
        <end position="17"/>
    </location>
</feature>
<evidence type="ECO:0000256" key="1">
    <source>
        <dbReference type="SAM" id="SignalP"/>
    </source>
</evidence>
<evidence type="ECO:0008006" key="4">
    <source>
        <dbReference type="Google" id="ProtNLM"/>
    </source>
</evidence>
<protein>
    <recommendedName>
        <fullName evidence="4">Secreted protein</fullName>
    </recommendedName>
</protein>
<comment type="caution">
    <text evidence="2">The sequence shown here is derived from an EMBL/GenBank/DDBJ whole genome shotgun (WGS) entry which is preliminary data.</text>
</comment>
<reference evidence="2" key="1">
    <citation type="submission" date="2023-06" db="EMBL/GenBank/DDBJ databases">
        <title>Genome-scale phylogeny and comparative genomics of the fungal order Sordariales.</title>
        <authorList>
            <consortium name="Lawrence Berkeley National Laboratory"/>
            <person name="Hensen N."/>
            <person name="Bonometti L."/>
            <person name="Westerberg I."/>
            <person name="Brannstrom I.O."/>
            <person name="Guillou S."/>
            <person name="Cros-Aarteil S."/>
            <person name="Calhoun S."/>
            <person name="Haridas S."/>
            <person name="Kuo A."/>
            <person name="Mondo S."/>
            <person name="Pangilinan J."/>
            <person name="Riley R."/>
            <person name="Labutti K."/>
            <person name="Andreopoulos B."/>
            <person name="Lipzen A."/>
            <person name="Chen C."/>
            <person name="Yanf M."/>
            <person name="Daum C."/>
            <person name="Ng V."/>
            <person name="Clum A."/>
            <person name="Steindorff A."/>
            <person name="Ohm R."/>
            <person name="Martin F."/>
            <person name="Silar P."/>
            <person name="Natvig D."/>
            <person name="Lalanne C."/>
            <person name="Gautier V."/>
            <person name="Ament-Velasquez S.L."/>
            <person name="Kruys A."/>
            <person name="Hutchinson M.I."/>
            <person name="Powell A.J."/>
            <person name="Barry K."/>
            <person name="Miller A.N."/>
            <person name="Grigoriev I.V."/>
            <person name="Debuchy R."/>
            <person name="Gladieux P."/>
            <person name="Thoren M.H."/>
            <person name="Johannesson H."/>
        </authorList>
    </citation>
    <scope>NUCLEOTIDE SEQUENCE</scope>
    <source>
        <strain evidence="2">SMH2532-1</strain>
    </source>
</reference>
<sequence length="165" mass="18192">MLPIFSISLFIGAVASAKSSDCIFAHTYRQSCRPDGEHMYFEAYAQTGDICCRQVCLGVIRRTFEHGGAWKFDHNNGCERGFTMEVNENGTSVRLEGSDGLLADLIPRKNSESASKSRALVCSENSLGYHYESCLYSGSSGPECDYCPWCNLEKGCLGYLGLPAW</sequence>
<name>A0AA40CX69_9PEZI</name>